<evidence type="ECO:0008006" key="3">
    <source>
        <dbReference type="Google" id="ProtNLM"/>
    </source>
</evidence>
<dbReference type="Proteomes" id="UP000249254">
    <property type="component" value="Unassembled WGS sequence"/>
</dbReference>
<gene>
    <name evidence="1" type="ORF">DJ017_17145</name>
</gene>
<dbReference type="OrthoDB" id="4759936at2"/>
<dbReference type="CDD" id="cd24146">
    <property type="entry name" value="nat-AmDH_N_like"/>
    <property type="match status" value="1"/>
</dbReference>
<sequence length="353" mass="37557">MTYRVIQWATGAMGKSCLRAVIDHPAMELVGLYVYGDDKAGRDAGDIARRPATGVIATREVDEILALDGDVVIHCARLAPPYGSHDADLLKLLASGKNVISINGYSDPGHWGGERLKALEAACAAGGSSLMAAGLNPGFAGEQLAVVATGVCSALDHIEVVESVDCRAVRNPDYIFKVLGFGSDSTEVDPNDPAWGPASSLNGMYAEVLAAMAEHLHLKLERVETDHRVFGATEDLSVAAGAIRRGGVSHLNWRWHGLVADEPKLTMSIHWYMEPAHLDEAEPPLWRMRIRGQPGVRIAVDLEKREGDTTPTSAEQIAVAGAVINTIPVVCAAPPGVLVRPLATPFRGDLAQA</sequence>
<organism evidence="1 2">
    <name type="scientific">Phenylobacterium soli</name>
    <dbReference type="NCBI Taxonomy" id="2170551"/>
    <lineage>
        <taxon>Bacteria</taxon>
        <taxon>Pseudomonadati</taxon>
        <taxon>Pseudomonadota</taxon>
        <taxon>Alphaproteobacteria</taxon>
        <taxon>Caulobacterales</taxon>
        <taxon>Caulobacteraceae</taxon>
        <taxon>Phenylobacterium</taxon>
    </lineage>
</organism>
<protein>
    <recommendedName>
        <fullName evidence="3">Dihydrodipicolinate reductase N-terminal domain-containing protein</fullName>
    </recommendedName>
</protein>
<dbReference type="SUPFAM" id="SSF51735">
    <property type="entry name" value="NAD(P)-binding Rossmann-fold domains"/>
    <property type="match status" value="1"/>
</dbReference>
<reference evidence="2" key="1">
    <citation type="submission" date="2018-05" db="EMBL/GenBank/DDBJ databases">
        <authorList>
            <person name="Li X."/>
        </authorList>
    </citation>
    <scope>NUCLEOTIDE SEQUENCE [LARGE SCALE GENOMIC DNA]</scope>
    <source>
        <strain evidence="2">LX32</strain>
    </source>
</reference>
<name>A0A328ARF7_9CAUL</name>
<accession>A0A328ARF7</accession>
<evidence type="ECO:0000313" key="1">
    <source>
        <dbReference type="EMBL" id="RAK56114.1"/>
    </source>
</evidence>
<dbReference type="Gene3D" id="3.40.50.720">
    <property type="entry name" value="NAD(P)-binding Rossmann-like Domain"/>
    <property type="match status" value="1"/>
</dbReference>
<evidence type="ECO:0000313" key="2">
    <source>
        <dbReference type="Proteomes" id="UP000249254"/>
    </source>
</evidence>
<comment type="caution">
    <text evidence="1">The sequence shown here is derived from an EMBL/GenBank/DDBJ whole genome shotgun (WGS) entry which is preliminary data.</text>
</comment>
<dbReference type="RefSeq" id="WP_111529862.1">
    <property type="nucleotide sequence ID" value="NZ_JBHRSG010000003.1"/>
</dbReference>
<proteinExistence type="predicted"/>
<dbReference type="InterPro" id="IPR036291">
    <property type="entry name" value="NAD(P)-bd_dom_sf"/>
</dbReference>
<keyword evidence="2" id="KW-1185">Reference proteome</keyword>
<dbReference type="EMBL" id="QFYQ01000001">
    <property type="protein sequence ID" value="RAK56114.1"/>
    <property type="molecule type" value="Genomic_DNA"/>
</dbReference>
<dbReference type="AlphaFoldDB" id="A0A328ARF7"/>